<organism evidence="1 2">
    <name type="scientific">Ilumatobacter coccineus</name>
    <dbReference type="NCBI Taxonomy" id="467094"/>
    <lineage>
        <taxon>Bacteria</taxon>
        <taxon>Bacillati</taxon>
        <taxon>Actinomycetota</taxon>
        <taxon>Acidimicrobiia</taxon>
        <taxon>Acidimicrobiales</taxon>
        <taxon>Ilumatobacteraceae</taxon>
        <taxon>Ilumatobacter</taxon>
    </lineage>
</organism>
<dbReference type="Proteomes" id="UP000230914">
    <property type="component" value="Unassembled WGS sequence"/>
</dbReference>
<comment type="caution">
    <text evidence="1">The sequence shown here is derived from an EMBL/GenBank/DDBJ whole genome shotgun (WGS) entry which is preliminary data.</text>
</comment>
<name>A0A2G6KAF8_9ACTN</name>
<proteinExistence type="predicted"/>
<reference evidence="1 2" key="1">
    <citation type="submission" date="2017-10" db="EMBL/GenBank/DDBJ databases">
        <title>Novel microbial diversity and functional potential in the marine mammal oral microbiome.</title>
        <authorList>
            <person name="Dudek N.K."/>
            <person name="Sun C.L."/>
            <person name="Burstein D."/>
            <person name="Kantor R.S."/>
            <person name="Aliaga Goltsman D.S."/>
            <person name="Bik E.M."/>
            <person name="Thomas B.C."/>
            <person name="Banfield J.F."/>
            <person name="Relman D.A."/>
        </authorList>
    </citation>
    <scope>NUCLEOTIDE SEQUENCE [LARGE SCALE GENOMIC DNA]</scope>
    <source>
        <strain evidence="1">DOLJORAL78_61_10</strain>
    </source>
</reference>
<evidence type="ECO:0000313" key="2">
    <source>
        <dbReference type="Proteomes" id="UP000230914"/>
    </source>
</evidence>
<protein>
    <submittedName>
        <fullName evidence="1">Uncharacterized protein</fullName>
    </submittedName>
</protein>
<dbReference type="AlphaFoldDB" id="A0A2G6KAF8"/>
<evidence type="ECO:0000313" key="1">
    <source>
        <dbReference type="EMBL" id="PIE31769.1"/>
    </source>
</evidence>
<dbReference type="EMBL" id="PDSL01000066">
    <property type="protein sequence ID" value="PIE31769.1"/>
    <property type="molecule type" value="Genomic_DNA"/>
</dbReference>
<accession>A0A2G6KAF8</accession>
<gene>
    <name evidence="1" type="ORF">CSA55_04920</name>
</gene>
<sequence length="113" mass="11219">MFGGEGDVGAASVEADAGFFFDLPGGGDGDGFVAEVVTGMGVPNTPPWCLLQTTVSPLPMSKVVEIAVAVTWAQAPGISARTTSGCGSSGSTAIQSPRLMYMSVVGLMSGTGS</sequence>